<proteinExistence type="predicted"/>
<keyword evidence="3" id="KW-1185">Reference proteome</keyword>
<dbReference type="Proteomes" id="UP000597762">
    <property type="component" value="Unassembled WGS sequence"/>
</dbReference>
<evidence type="ECO:0008006" key="4">
    <source>
        <dbReference type="Google" id="ProtNLM"/>
    </source>
</evidence>
<dbReference type="OrthoDB" id="5370059at2759"/>
<dbReference type="SUPFAM" id="SSF50985">
    <property type="entry name" value="RCC1/BLIP-II"/>
    <property type="match status" value="1"/>
</dbReference>
<dbReference type="PROSITE" id="PS50012">
    <property type="entry name" value="RCC1_3"/>
    <property type="match status" value="2"/>
</dbReference>
<gene>
    <name evidence="2" type="ORF">SPHA_27031</name>
</gene>
<dbReference type="PROSITE" id="PS00626">
    <property type="entry name" value="RCC1_2"/>
    <property type="match status" value="1"/>
</dbReference>
<dbReference type="Pfam" id="PF00415">
    <property type="entry name" value="RCC1"/>
    <property type="match status" value="3"/>
</dbReference>
<dbReference type="Gene3D" id="2.130.10.30">
    <property type="entry name" value="Regulator of chromosome condensation 1/beta-lactamase-inhibitor protein II"/>
    <property type="match status" value="1"/>
</dbReference>
<dbReference type="InterPro" id="IPR009091">
    <property type="entry name" value="RCC1/BLIP-II"/>
</dbReference>
<sequence>MAILGCGYNGFFQLSPNSAKFSEWKVKEFKSIQLDLKPQEKILQCALSWSQIAFSTDQNRVIICGFNNSQLTMAECQVSALSLAIDSFQLLIATKEQDIHQWKKNVCQQVIWKDVTEKCKITQIQAGEMNCVGIKEDGFPVEINQSQTDEDVFFACRPFPCKTKIKSVACGVEHVLMLSEFGSVLSYGIGSRGQTGLGTTERIQNAPQVIDALEGVKMIGIAAGNWHSAAISDFGDIYTWGWNESGQLGLPCPNFPDACSVSANNKPSDIERRDSVLIQALPHLVFLPGEEKGAIAIKVACGARHTAILSGDHHLLTCGWNAYGQLGHGDLVSRDCLTYVKQSCLSSCEDCIKVLDVFCGGWNTVVLTDISGFS</sequence>
<dbReference type="InterPro" id="IPR000408">
    <property type="entry name" value="Reg_chr_condens"/>
</dbReference>
<dbReference type="PANTHER" id="PTHR46849">
    <property type="entry name" value="RCC1 DOMAIN-CONTAINING PROTEIN 1"/>
    <property type="match status" value="1"/>
</dbReference>
<evidence type="ECO:0000313" key="2">
    <source>
        <dbReference type="EMBL" id="CAE1250290.1"/>
    </source>
</evidence>
<comment type="caution">
    <text evidence="2">The sequence shown here is derived from an EMBL/GenBank/DDBJ whole genome shotgun (WGS) entry which is preliminary data.</text>
</comment>
<dbReference type="AlphaFoldDB" id="A0A812BZQ5"/>
<dbReference type="InterPro" id="IPR052830">
    <property type="entry name" value="RCC1_domain-containing"/>
</dbReference>
<feature type="repeat" description="RCC1" evidence="1">
    <location>
        <begin position="235"/>
        <end position="312"/>
    </location>
</feature>
<name>A0A812BZQ5_ACAPH</name>
<reference evidence="2" key="1">
    <citation type="submission" date="2021-01" db="EMBL/GenBank/DDBJ databases">
        <authorList>
            <person name="Li R."/>
            <person name="Bekaert M."/>
        </authorList>
    </citation>
    <scope>NUCLEOTIDE SEQUENCE</scope>
    <source>
        <strain evidence="2">Farmed</strain>
    </source>
</reference>
<dbReference type="PANTHER" id="PTHR46849:SF1">
    <property type="entry name" value="RCC1 DOMAIN-CONTAINING PROTEIN 1"/>
    <property type="match status" value="1"/>
</dbReference>
<evidence type="ECO:0000313" key="3">
    <source>
        <dbReference type="Proteomes" id="UP000597762"/>
    </source>
</evidence>
<accession>A0A812BZQ5</accession>
<organism evidence="2 3">
    <name type="scientific">Acanthosepion pharaonis</name>
    <name type="common">Pharaoh cuttlefish</name>
    <name type="synonym">Sepia pharaonis</name>
    <dbReference type="NCBI Taxonomy" id="158019"/>
    <lineage>
        <taxon>Eukaryota</taxon>
        <taxon>Metazoa</taxon>
        <taxon>Spiralia</taxon>
        <taxon>Lophotrochozoa</taxon>
        <taxon>Mollusca</taxon>
        <taxon>Cephalopoda</taxon>
        <taxon>Coleoidea</taxon>
        <taxon>Decapodiformes</taxon>
        <taxon>Sepiida</taxon>
        <taxon>Sepiina</taxon>
        <taxon>Sepiidae</taxon>
        <taxon>Acanthosepion</taxon>
    </lineage>
</organism>
<feature type="repeat" description="RCC1" evidence="1">
    <location>
        <begin position="182"/>
        <end position="234"/>
    </location>
</feature>
<dbReference type="EMBL" id="CAHIKZ030001038">
    <property type="protein sequence ID" value="CAE1250290.1"/>
    <property type="molecule type" value="Genomic_DNA"/>
</dbReference>
<evidence type="ECO:0000256" key="1">
    <source>
        <dbReference type="PROSITE-ProRule" id="PRU00235"/>
    </source>
</evidence>
<dbReference type="PRINTS" id="PR00633">
    <property type="entry name" value="RCCNDNSATION"/>
</dbReference>
<protein>
    <recommendedName>
        <fullName evidence="4">RCC1 domain-containing protein 1</fullName>
    </recommendedName>
</protein>